<proteinExistence type="predicted"/>
<reference evidence="1" key="2">
    <citation type="journal article" date="2015" name="Data Brief">
        <title>Shoot transcriptome of the giant reed, Arundo donax.</title>
        <authorList>
            <person name="Barrero R.A."/>
            <person name="Guerrero F.D."/>
            <person name="Moolhuijzen P."/>
            <person name="Goolsby J.A."/>
            <person name="Tidwell J."/>
            <person name="Bellgard S.E."/>
            <person name="Bellgard M.I."/>
        </authorList>
    </citation>
    <scope>NUCLEOTIDE SEQUENCE</scope>
    <source>
        <tissue evidence="1">Shoot tissue taken approximately 20 cm above the soil surface</tissue>
    </source>
</reference>
<organism evidence="1">
    <name type="scientific">Arundo donax</name>
    <name type="common">Giant reed</name>
    <name type="synonym">Donax arundinaceus</name>
    <dbReference type="NCBI Taxonomy" id="35708"/>
    <lineage>
        <taxon>Eukaryota</taxon>
        <taxon>Viridiplantae</taxon>
        <taxon>Streptophyta</taxon>
        <taxon>Embryophyta</taxon>
        <taxon>Tracheophyta</taxon>
        <taxon>Spermatophyta</taxon>
        <taxon>Magnoliopsida</taxon>
        <taxon>Liliopsida</taxon>
        <taxon>Poales</taxon>
        <taxon>Poaceae</taxon>
        <taxon>PACMAD clade</taxon>
        <taxon>Arundinoideae</taxon>
        <taxon>Arundineae</taxon>
        <taxon>Arundo</taxon>
    </lineage>
</organism>
<dbReference type="AlphaFoldDB" id="A0A0A9EFX5"/>
<reference evidence="1" key="1">
    <citation type="submission" date="2014-09" db="EMBL/GenBank/DDBJ databases">
        <authorList>
            <person name="Magalhaes I.L.F."/>
            <person name="Oliveira U."/>
            <person name="Santos F.R."/>
            <person name="Vidigal T.H.D.A."/>
            <person name="Brescovit A.D."/>
            <person name="Santos A.J."/>
        </authorList>
    </citation>
    <scope>NUCLEOTIDE SEQUENCE</scope>
    <source>
        <tissue evidence="1">Shoot tissue taken approximately 20 cm above the soil surface</tissue>
    </source>
</reference>
<accession>A0A0A9EFX5</accession>
<name>A0A0A9EFX5_ARUDO</name>
<evidence type="ECO:0000313" key="1">
    <source>
        <dbReference type="EMBL" id="JAD94947.1"/>
    </source>
</evidence>
<dbReference type="EMBL" id="GBRH01202948">
    <property type="protein sequence ID" value="JAD94947.1"/>
    <property type="molecule type" value="Transcribed_RNA"/>
</dbReference>
<sequence>MSLIADTKTSWYSRANNLIFPMLFGQLLLAEFRLAPCDGLVVAGLWGLLLKKLFVYRAPNTMAEPTHCIQLRGCTNQTQDRSILTNCRVVIMVANVRAPNVRMV</sequence>
<protein>
    <submittedName>
        <fullName evidence="1">Uncharacterized protein</fullName>
    </submittedName>
</protein>